<gene>
    <name evidence="1" type="ORF">RJ639_035489</name>
</gene>
<dbReference type="PANTHER" id="PTHR33098:SF15">
    <property type="entry name" value="DUF761 DOMAIN PROTEIN"/>
    <property type="match status" value="1"/>
</dbReference>
<comment type="caution">
    <text evidence="1">The sequence shown here is derived from an EMBL/GenBank/DDBJ whole genome shotgun (WGS) entry which is preliminary data.</text>
</comment>
<keyword evidence="2" id="KW-1185">Reference proteome</keyword>
<dbReference type="Proteomes" id="UP001188597">
    <property type="component" value="Unassembled WGS sequence"/>
</dbReference>
<dbReference type="AlphaFoldDB" id="A0AA88WQM6"/>
<evidence type="ECO:0000313" key="2">
    <source>
        <dbReference type="Proteomes" id="UP001188597"/>
    </source>
</evidence>
<dbReference type="PANTHER" id="PTHR33098">
    <property type="entry name" value="COTTON FIBER (DUF761)"/>
    <property type="match status" value="1"/>
</dbReference>
<name>A0AA88WQM6_9ASTE</name>
<reference evidence="1" key="1">
    <citation type="submission" date="2022-12" db="EMBL/GenBank/DDBJ databases">
        <title>Draft genome assemblies for two species of Escallonia (Escalloniales).</title>
        <authorList>
            <person name="Chanderbali A."/>
            <person name="Dervinis C."/>
            <person name="Anghel I."/>
            <person name="Soltis D."/>
            <person name="Soltis P."/>
            <person name="Zapata F."/>
        </authorList>
    </citation>
    <scope>NUCLEOTIDE SEQUENCE</scope>
    <source>
        <strain evidence="1">UCBG64.0493</strain>
        <tissue evidence="1">Leaf</tissue>
    </source>
</reference>
<dbReference type="Pfam" id="PF05553">
    <property type="entry name" value="DUF761"/>
    <property type="match status" value="1"/>
</dbReference>
<proteinExistence type="predicted"/>
<accession>A0AA88WQM6</accession>
<dbReference type="EMBL" id="JAVXUP010000283">
    <property type="protein sequence ID" value="KAK3032052.1"/>
    <property type="molecule type" value="Genomic_DNA"/>
</dbReference>
<evidence type="ECO:0000313" key="1">
    <source>
        <dbReference type="EMBL" id="KAK3032052.1"/>
    </source>
</evidence>
<organism evidence="1 2">
    <name type="scientific">Escallonia herrerae</name>
    <dbReference type="NCBI Taxonomy" id="1293975"/>
    <lineage>
        <taxon>Eukaryota</taxon>
        <taxon>Viridiplantae</taxon>
        <taxon>Streptophyta</taxon>
        <taxon>Embryophyta</taxon>
        <taxon>Tracheophyta</taxon>
        <taxon>Spermatophyta</taxon>
        <taxon>Magnoliopsida</taxon>
        <taxon>eudicotyledons</taxon>
        <taxon>Gunneridae</taxon>
        <taxon>Pentapetalae</taxon>
        <taxon>asterids</taxon>
        <taxon>campanulids</taxon>
        <taxon>Escalloniales</taxon>
        <taxon>Escalloniaceae</taxon>
        <taxon>Escallonia</taxon>
    </lineage>
</organism>
<protein>
    <submittedName>
        <fullName evidence="1">Uncharacterized protein</fullName>
    </submittedName>
</protein>
<sequence>MVASFTPKESNIQDKVAALLDFAFPANLGPKVAPIWAPRLPKVRPLYKGKRLIVVPNYLNAIWHFSAFSHLSKPSAPPLPPPTSEELPPIYVDELFPEAASMQVADDAKKAKETVASTSSSSTTLTDAWNNLSIHSKFRGVDERAEEFISKFREDMQLQREQSILEFQEMLARGS</sequence>
<dbReference type="InterPro" id="IPR008480">
    <property type="entry name" value="DUF761_pln"/>
</dbReference>